<keyword evidence="9" id="KW-0576">Peroxisome</keyword>
<dbReference type="Gene3D" id="3.40.50.720">
    <property type="entry name" value="NAD(P)-binding Rossmann-like Domain"/>
    <property type="match status" value="1"/>
</dbReference>
<dbReference type="InterPro" id="IPR057326">
    <property type="entry name" value="KR_dom"/>
</dbReference>
<comment type="subcellular location">
    <subcellularLocation>
        <location evidence="1">Peroxisome</location>
    </subcellularLocation>
</comment>
<evidence type="ECO:0000256" key="3">
    <source>
        <dbReference type="ARBA" id="ARBA00022516"/>
    </source>
</evidence>
<comment type="catalytic activity">
    <reaction evidence="16">
        <text>(2E)-tetradecenoyl-CoA + NADPH + H(+) = tetradecanoyl-CoA + NADP(+)</text>
        <dbReference type="Rhea" id="RHEA:44968"/>
        <dbReference type="ChEBI" id="CHEBI:15378"/>
        <dbReference type="ChEBI" id="CHEBI:57385"/>
        <dbReference type="ChEBI" id="CHEBI:57783"/>
        <dbReference type="ChEBI" id="CHEBI:58349"/>
        <dbReference type="ChEBI" id="CHEBI:61405"/>
    </reaction>
    <physiologicalReaction direction="left-to-right" evidence="16">
        <dbReference type="Rhea" id="RHEA:44969"/>
    </physiologicalReaction>
</comment>
<evidence type="ECO:0000259" key="21">
    <source>
        <dbReference type="SMART" id="SM00822"/>
    </source>
</evidence>
<dbReference type="EMBL" id="BMFS01000005">
    <property type="protein sequence ID" value="GGG99189.1"/>
    <property type="molecule type" value="Genomic_DNA"/>
</dbReference>
<evidence type="ECO:0000256" key="4">
    <source>
        <dbReference type="ARBA" id="ARBA00022553"/>
    </source>
</evidence>
<keyword evidence="4" id="KW-0597">Phosphoprotein</keyword>
<keyword evidence="7" id="KW-0560">Oxidoreductase</keyword>
<evidence type="ECO:0000256" key="18">
    <source>
        <dbReference type="ARBA" id="ARBA00049251"/>
    </source>
</evidence>
<comment type="catalytic activity">
    <reaction evidence="20">
        <text>(2E)-octenoyl-CoA + NADPH + H(+) = octanoyl-CoA + NADP(+)</text>
        <dbReference type="Rhea" id="RHEA:44952"/>
        <dbReference type="ChEBI" id="CHEBI:15378"/>
        <dbReference type="ChEBI" id="CHEBI:57386"/>
        <dbReference type="ChEBI" id="CHEBI:57783"/>
        <dbReference type="ChEBI" id="CHEBI:58349"/>
        <dbReference type="ChEBI" id="CHEBI:62242"/>
    </reaction>
    <physiologicalReaction direction="left-to-right" evidence="20">
        <dbReference type="Rhea" id="RHEA:44953"/>
    </physiologicalReaction>
</comment>
<keyword evidence="10" id="KW-0275">Fatty acid biosynthesis</keyword>
<dbReference type="Pfam" id="PF13561">
    <property type="entry name" value="adh_short_C2"/>
    <property type="match status" value="1"/>
</dbReference>
<comment type="subunit">
    <text evidence="12">Interacts with PEX5, probably required to target it into peroxisomes.</text>
</comment>
<evidence type="ECO:0000256" key="12">
    <source>
        <dbReference type="ARBA" id="ARBA00038622"/>
    </source>
</evidence>
<keyword evidence="5" id="KW-0276">Fatty acid metabolism</keyword>
<protein>
    <recommendedName>
        <fullName evidence="14">Peroxisomal trans-2-enoyl-CoA reductase</fullName>
        <ecNumber evidence="13">1.3.1.38</ecNumber>
    </recommendedName>
</protein>
<evidence type="ECO:0000256" key="15">
    <source>
        <dbReference type="ARBA" id="ARBA00047570"/>
    </source>
</evidence>
<evidence type="ECO:0000256" key="14">
    <source>
        <dbReference type="ARBA" id="ARBA00041063"/>
    </source>
</evidence>
<dbReference type="EC" id="1.3.1.38" evidence="13"/>
<dbReference type="InterPro" id="IPR002347">
    <property type="entry name" value="SDR_fam"/>
</dbReference>
<dbReference type="Proteomes" id="UP000648722">
    <property type="component" value="Unassembled WGS sequence"/>
</dbReference>
<evidence type="ECO:0000256" key="8">
    <source>
        <dbReference type="ARBA" id="ARBA00023098"/>
    </source>
</evidence>
<evidence type="ECO:0000256" key="1">
    <source>
        <dbReference type="ARBA" id="ARBA00004275"/>
    </source>
</evidence>
<dbReference type="PANTHER" id="PTHR24317:SF7">
    <property type="entry name" value="PEROXISOMAL TRANS-2-ENOYL-COA REDUCTASE"/>
    <property type="match status" value="1"/>
</dbReference>
<comment type="function">
    <text evidence="11">Participates in chain elongation of fatty acids. Catalyzes the reduction of trans-2-enoyl-CoAs of varying chain lengths from 6:1 to 16:1, having maximum activity with 10:1 CoA. Has no 2,4-dienoyl-CoA reductase activity.</text>
</comment>
<comment type="catalytic activity">
    <reaction evidence="19">
        <text>(2E)-decenoyl-CoA + NADPH + H(+) = decanoyl-CoA + NADP(+)</text>
        <dbReference type="Rhea" id="RHEA:44960"/>
        <dbReference type="ChEBI" id="CHEBI:15378"/>
        <dbReference type="ChEBI" id="CHEBI:57783"/>
        <dbReference type="ChEBI" id="CHEBI:58349"/>
        <dbReference type="ChEBI" id="CHEBI:61406"/>
        <dbReference type="ChEBI" id="CHEBI:61430"/>
    </reaction>
    <physiologicalReaction direction="left-to-right" evidence="19">
        <dbReference type="Rhea" id="RHEA:44961"/>
    </physiologicalReaction>
</comment>
<sequence>MTAKGYDSVFRDDLFAGKTIVVTGGGSGIGRCAAHELASLGAKVIITGRKPEKLESVAAEIAEDGGICHMAGFDIRDEEGVKAAVAEIVAEHGPIHGLVNNAGGQFPANLQDISKKGWDAVIATNLTGGFLMMRAVFEASMAEHGGAVVNMTADMWNGMPGMAHSGAARAGMSNLTKTAAFEWAQYGVRVNAVAPGWIASSGMDTYGGAVRAMIPHLRQHLPAKRMGTEAEVSSAIVFLLSEGASFITGVTLAIDGGAPLGSAVFPLPDHEKSTAYNGFHRAVDPEVLRGGGN</sequence>
<evidence type="ECO:0000256" key="11">
    <source>
        <dbReference type="ARBA" id="ARBA00037124"/>
    </source>
</evidence>
<evidence type="ECO:0000256" key="17">
    <source>
        <dbReference type="ARBA" id="ARBA00049108"/>
    </source>
</evidence>
<keyword evidence="6" id="KW-0521">NADP</keyword>
<evidence type="ECO:0000256" key="5">
    <source>
        <dbReference type="ARBA" id="ARBA00022832"/>
    </source>
</evidence>
<dbReference type="PANTHER" id="PTHR24317">
    <property type="entry name" value="PEROXISOMAL TRANS-2-ENOYL-COA REDUCTASE"/>
    <property type="match status" value="1"/>
</dbReference>
<name>A0ABQ1XPL0_9PROT</name>
<evidence type="ECO:0000256" key="2">
    <source>
        <dbReference type="ARBA" id="ARBA00005189"/>
    </source>
</evidence>
<keyword evidence="23" id="KW-1185">Reference proteome</keyword>
<comment type="catalytic activity">
    <reaction evidence="17">
        <text>(2E)-hexenoyl-CoA + NADPH + H(+) = hexanoyl-CoA + NADP(+)</text>
        <dbReference type="Rhea" id="RHEA:44956"/>
        <dbReference type="ChEBI" id="CHEBI:15378"/>
        <dbReference type="ChEBI" id="CHEBI:57783"/>
        <dbReference type="ChEBI" id="CHEBI:58349"/>
        <dbReference type="ChEBI" id="CHEBI:62077"/>
        <dbReference type="ChEBI" id="CHEBI:62620"/>
    </reaction>
    <physiologicalReaction direction="left-to-right" evidence="17">
        <dbReference type="Rhea" id="RHEA:44957"/>
    </physiologicalReaction>
</comment>
<evidence type="ECO:0000256" key="9">
    <source>
        <dbReference type="ARBA" id="ARBA00023140"/>
    </source>
</evidence>
<gene>
    <name evidence="22" type="primary">atuB</name>
    <name evidence="22" type="ORF">GCM10007420_13750</name>
</gene>
<evidence type="ECO:0000256" key="13">
    <source>
        <dbReference type="ARBA" id="ARBA00038849"/>
    </source>
</evidence>
<evidence type="ECO:0000256" key="16">
    <source>
        <dbReference type="ARBA" id="ARBA00048686"/>
    </source>
</evidence>
<keyword evidence="3" id="KW-0444">Lipid biosynthesis</keyword>
<evidence type="ECO:0000256" key="7">
    <source>
        <dbReference type="ARBA" id="ARBA00023002"/>
    </source>
</evidence>
<evidence type="ECO:0000256" key="20">
    <source>
        <dbReference type="ARBA" id="ARBA00049559"/>
    </source>
</evidence>
<evidence type="ECO:0000256" key="10">
    <source>
        <dbReference type="ARBA" id="ARBA00023160"/>
    </source>
</evidence>
<reference evidence="23" key="1">
    <citation type="journal article" date="2019" name="Int. J. Syst. Evol. Microbiol.">
        <title>The Global Catalogue of Microorganisms (GCM) 10K type strain sequencing project: providing services to taxonomists for standard genome sequencing and annotation.</title>
        <authorList>
            <consortium name="The Broad Institute Genomics Platform"/>
            <consortium name="The Broad Institute Genome Sequencing Center for Infectious Disease"/>
            <person name="Wu L."/>
            <person name="Ma J."/>
        </authorList>
    </citation>
    <scope>NUCLEOTIDE SEQUENCE [LARGE SCALE GENOMIC DNA]</scope>
    <source>
        <strain evidence="23">CGMCC 1.12766</strain>
    </source>
</reference>
<comment type="pathway">
    <text evidence="2">Lipid metabolism.</text>
</comment>
<comment type="catalytic activity">
    <reaction evidence="18">
        <text>a (2E)-enoyl-CoA + NADPH + H(+) = a 2,3-saturated acyl-CoA + NADP(+)</text>
        <dbReference type="Rhea" id="RHEA:33763"/>
        <dbReference type="ChEBI" id="CHEBI:15378"/>
        <dbReference type="ChEBI" id="CHEBI:57783"/>
        <dbReference type="ChEBI" id="CHEBI:58349"/>
        <dbReference type="ChEBI" id="CHEBI:58856"/>
        <dbReference type="ChEBI" id="CHEBI:65111"/>
        <dbReference type="EC" id="1.3.1.38"/>
    </reaction>
    <physiologicalReaction direction="left-to-right" evidence="18">
        <dbReference type="Rhea" id="RHEA:33764"/>
    </physiologicalReaction>
</comment>
<dbReference type="RefSeq" id="WP_188451834.1">
    <property type="nucleotide sequence ID" value="NZ_BMFS01000005.1"/>
</dbReference>
<accession>A0ABQ1XPL0</accession>
<feature type="domain" description="Ketoreductase" evidence="21">
    <location>
        <begin position="18"/>
        <end position="173"/>
    </location>
</feature>
<evidence type="ECO:0000256" key="19">
    <source>
        <dbReference type="ARBA" id="ARBA00049386"/>
    </source>
</evidence>
<comment type="caution">
    <text evidence="22">The sequence shown here is derived from an EMBL/GenBank/DDBJ whole genome shotgun (WGS) entry which is preliminary data.</text>
</comment>
<dbReference type="PRINTS" id="PR00081">
    <property type="entry name" value="GDHRDH"/>
</dbReference>
<dbReference type="InterPro" id="IPR036291">
    <property type="entry name" value="NAD(P)-bd_dom_sf"/>
</dbReference>
<organism evidence="22 23">
    <name type="scientific">Glycocaulis albus</name>
    <dbReference type="NCBI Taxonomy" id="1382801"/>
    <lineage>
        <taxon>Bacteria</taxon>
        <taxon>Pseudomonadati</taxon>
        <taxon>Pseudomonadota</taxon>
        <taxon>Alphaproteobacteria</taxon>
        <taxon>Maricaulales</taxon>
        <taxon>Maricaulaceae</taxon>
        <taxon>Glycocaulis</taxon>
    </lineage>
</organism>
<keyword evidence="8" id="KW-0443">Lipid metabolism</keyword>
<dbReference type="SMART" id="SM00822">
    <property type="entry name" value="PKS_KR"/>
    <property type="match status" value="1"/>
</dbReference>
<comment type="catalytic activity">
    <reaction evidence="15">
        <text>(2E)-dodecenoyl-CoA + NADPH + H(+) = dodecanoyl-CoA + NADP(+)</text>
        <dbReference type="Rhea" id="RHEA:44964"/>
        <dbReference type="ChEBI" id="CHEBI:15378"/>
        <dbReference type="ChEBI" id="CHEBI:57330"/>
        <dbReference type="ChEBI" id="CHEBI:57375"/>
        <dbReference type="ChEBI" id="CHEBI:57783"/>
        <dbReference type="ChEBI" id="CHEBI:58349"/>
    </reaction>
    <physiologicalReaction direction="left-to-right" evidence="15">
        <dbReference type="Rhea" id="RHEA:44965"/>
    </physiologicalReaction>
</comment>
<evidence type="ECO:0000313" key="23">
    <source>
        <dbReference type="Proteomes" id="UP000648722"/>
    </source>
</evidence>
<evidence type="ECO:0000313" key="22">
    <source>
        <dbReference type="EMBL" id="GGG99189.1"/>
    </source>
</evidence>
<proteinExistence type="predicted"/>
<dbReference type="SUPFAM" id="SSF51735">
    <property type="entry name" value="NAD(P)-binding Rossmann-fold domains"/>
    <property type="match status" value="1"/>
</dbReference>
<evidence type="ECO:0000256" key="6">
    <source>
        <dbReference type="ARBA" id="ARBA00022857"/>
    </source>
</evidence>
<dbReference type="InterPro" id="IPR052388">
    <property type="entry name" value="Peroxisomal_t2-enoyl-CoA_red"/>
</dbReference>